<feature type="region of interest" description="Disordered" evidence="1">
    <location>
        <begin position="85"/>
        <end position="115"/>
    </location>
</feature>
<proteinExistence type="predicted"/>
<evidence type="ECO:0000313" key="3">
    <source>
        <dbReference type="Proteomes" id="UP000324222"/>
    </source>
</evidence>
<comment type="caution">
    <text evidence="2">The sequence shown here is derived from an EMBL/GenBank/DDBJ whole genome shotgun (WGS) entry which is preliminary data.</text>
</comment>
<organism evidence="2 3">
    <name type="scientific">Portunus trituberculatus</name>
    <name type="common">Swimming crab</name>
    <name type="synonym">Neptunus trituberculatus</name>
    <dbReference type="NCBI Taxonomy" id="210409"/>
    <lineage>
        <taxon>Eukaryota</taxon>
        <taxon>Metazoa</taxon>
        <taxon>Ecdysozoa</taxon>
        <taxon>Arthropoda</taxon>
        <taxon>Crustacea</taxon>
        <taxon>Multicrustacea</taxon>
        <taxon>Malacostraca</taxon>
        <taxon>Eumalacostraca</taxon>
        <taxon>Eucarida</taxon>
        <taxon>Decapoda</taxon>
        <taxon>Pleocyemata</taxon>
        <taxon>Brachyura</taxon>
        <taxon>Eubrachyura</taxon>
        <taxon>Portunoidea</taxon>
        <taxon>Portunidae</taxon>
        <taxon>Portuninae</taxon>
        <taxon>Portunus</taxon>
    </lineage>
</organism>
<keyword evidence="3" id="KW-1185">Reference proteome</keyword>
<accession>A0A5B7FMK7</accession>
<feature type="compositionally biased region" description="Polar residues" evidence="1">
    <location>
        <begin position="102"/>
        <end position="115"/>
    </location>
</feature>
<gene>
    <name evidence="2" type="ORF">E2C01_042502</name>
</gene>
<name>A0A5B7FMK7_PORTR</name>
<evidence type="ECO:0000313" key="2">
    <source>
        <dbReference type="EMBL" id="MPC48721.1"/>
    </source>
</evidence>
<sequence>MEMQCGRCEQMGNAVEKLVVVEVVAEGGWAWMTGDGGAWRAKTFRSQEGRYEKEEEEKEEEELVGGGVGVRISGARCPTSAHMFLQDAPPSVDSSPDVHRPSFTSSQAASSVPSL</sequence>
<evidence type="ECO:0000256" key="1">
    <source>
        <dbReference type="SAM" id="MobiDB-lite"/>
    </source>
</evidence>
<dbReference type="Proteomes" id="UP000324222">
    <property type="component" value="Unassembled WGS sequence"/>
</dbReference>
<dbReference type="EMBL" id="VSRR010008435">
    <property type="protein sequence ID" value="MPC48721.1"/>
    <property type="molecule type" value="Genomic_DNA"/>
</dbReference>
<protein>
    <submittedName>
        <fullName evidence="2">Uncharacterized protein</fullName>
    </submittedName>
</protein>
<reference evidence="2 3" key="1">
    <citation type="submission" date="2019-05" db="EMBL/GenBank/DDBJ databases">
        <title>Another draft genome of Portunus trituberculatus and its Hox gene families provides insights of decapod evolution.</title>
        <authorList>
            <person name="Jeong J.-H."/>
            <person name="Song I."/>
            <person name="Kim S."/>
            <person name="Choi T."/>
            <person name="Kim D."/>
            <person name="Ryu S."/>
            <person name="Kim W."/>
        </authorList>
    </citation>
    <scope>NUCLEOTIDE SEQUENCE [LARGE SCALE GENOMIC DNA]</scope>
    <source>
        <tissue evidence="2">Muscle</tissue>
    </source>
</reference>
<dbReference type="AlphaFoldDB" id="A0A5B7FMK7"/>